<protein>
    <submittedName>
        <fullName evidence="2">Uncharacterized protein</fullName>
    </submittedName>
</protein>
<evidence type="ECO:0000256" key="1">
    <source>
        <dbReference type="SAM" id="MobiDB-lite"/>
    </source>
</evidence>
<feature type="region of interest" description="Disordered" evidence="1">
    <location>
        <begin position="28"/>
        <end position="60"/>
    </location>
</feature>
<accession>A0A1V8SWU8</accession>
<evidence type="ECO:0000313" key="3">
    <source>
        <dbReference type="Proteomes" id="UP000192596"/>
    </source>
</evidence>
<feature type="compositionally biased region" description="Low complexity" evidence="1">
    <location>
        <begin position="28"/>
        <end position="38"/>
    </location>
</feature>
<dbReference type="Proteomes" id="UP000192596">
    <property type="component" value="Unassembled WGS sequence"/>
</dbReference>
<dbReference type="AlphaFoldDB" id="A0A1V8SWU8"/>
<dbReference type="InParanoid" id="A0A1V8SWU8"/>
<reference evidence="3" key="1">
    <citation type="submission" date="2017-03" db="EMBL/GenBank/DDBJ databases">
        <title>Genomes of endolithic fungi from Antarctica.</title>
        <authorList>
            <person name="Coleine C."/>
            <person name="Masonjones S."/>
            <person name="Stajich J.E."/>
        </authorList>
    </citation>
    <scope>NUCLEOTIDE SEQUENCE [LARGE SCALE GENOMIC DNA]</scope>
    <source>
        <strain evidence="3">CCFEE 5527</strain>
    </source>
</reference>
<dbReference type="EMBL" id="NAJO01000024">
    <property type="protein sequence ID" value="OQO03530.1"/>
    <property type="molecule type" value="Genomic_DNA"/>
</dbReference>
<organism evidence="2 3">
    <name type="scientific">Cryoendolithus antarcticus</name>
    <dbReference type="NCBI Taxonomy" id="1507870"/>
    <lineage>
        <taxon>Eukaryota</taxon>
        <taxon>Fungi</taxon>
        <taxon>Dikarya</taxon>
        <taxon>Ascomycota</taxon>
        <taxon>Pezizomycotina</taxon>
        <taxon>Dothideomycetes</taxon>
        <taxon>Dothideomycetidae</taxon>
        <taxon>Cladosporiales</taxon>
        <taxon>Cladosporiaceae</taxon>
        <taxon>Cryoendolithus</taxon>
    </lineage>
</organism>
<name>A0A1V8SWU8_9PEZI</name>
<evidence type="ECO:0000313" key="2">
    <source>
        <dbReference type="EMBL" id="OQO03530.1"/>
    </source>
</evidence>
<gene>
    <name evidence="2" type="ORF">B0A48_10194</name>
</gene>
<keyword evidence="3" id="KW-1185">Reference proteome</keyword>
<sequence>MFAPSLFASRAGYANAIAGDYLYDPNRRGSTTSSSGTSPPNPADPVALERSATAPTKGTADALSENDIIIITVRITPKSRRASFDDPLPDRPAPRSFIRRLSTRISTPPDATKYKAVKMPRGEYLRHHRHDHEGKYVGTEPQKDWTEEEVEERYAQYQEMRLTNSFRGTAIGAGVGGQFGVGMVGLRPWS</sequence>
<comment type="caution">
    <text evidence="2">The sequence shown here is derived from an EMBL/GenBank/DDBJ whole genome shotgun (WGS) entry which is preliminary data.</text>
</comment>
<dbReference type="OrthoDB" id="4158258at2759"/>
<proteinExistence type="predicted"/>